<evidence type="ECO:0000256" key="5">
    <source>
        <dbReference type="ARBA" id="ARBA00022777"/>
    </source>
</evidence>
<dbReference type="PROSITE" id="PS51146">
    <property type="entry name" value="KAIC"/>
    <property type="match status" value="2"/>
</dbReference>
<keyword evidence="4" id="KW-0677">Repeat</keyword>
<dbReference type="GO" id="GO:0005524">
    <property type="term" value="F:ATP binding"/>
    <property type="evidence" value="ECO:0007669"/>
    <property type="project" value="InterPro"/>
</dbReference>
<dbReference type="AlphaFoldDB" id="A0AA51YMZ8"/>
<dbReference type="InterPro" id="IPR030665">
    <property type="entry name" value="KaiC"/>
</dbReference>
<evidence type="ECO:0000313" key="9">
    <source>
        <dbReference type="Proteomes" id="UP001182908"/>
    </source>
</evidence>
<evidence type="ECO:0000256" key="6">
    <source>
        <dbReference type="ARBA" id="ARBA00022801"/>
    </source>
</evidence>
<dbReference type="PIRSF" id="PIRSF039117">
    <property type="entry name" value="KaiC"/>
    <property type="match status" value="1"/>
</dbReference>
<protein>
    <recommendedName>
        <fullName evidence="1">non-specific serine/threonine protein kinase</fullName>
        <ecNumber evidence="1">2.7.11.1</ecNumber>
    </recommendedName>
</protein>
<dbReference type="GO" id="GO:0004674">
    <property type="term" value="F:protein serine/threonine kinase activity"/>
    <property type="evidence" value="ECO:0007669"/>
    <property type="project" value="UniProtKB-EC"/>
</dbReference>
<organism evidence="8 9">
    <name type="scientific">Methanolobus sediminis</name>
    <dbReference type="NCBI Taxonomy" id="3072978"/>
    <lineage>
        <taxon>Archaea</taxon>
        <taxon>Methanobacteriati</taxon>
        <taxon>Methanobacteriota</taxon>
        <taxon>Stenosarchaea group</taxon>
        <taxon>Methanomicrobia</taxon>
        <taxon>Methanosarcinales</taxon>
        <taxon>Methanosarcinaceae</taxon>
        <taxon>Methanolobus</taxon>
    </lineage>
</organism>
<dbReference type="Pfam" id="PF06745">
    <property type="entry name" value="ATPase"/>
    <property type="match status" value="2"/>
</dbReference>
<dbReference type="RefSeq" id="WP_309311909.1">
    <property type="nucleotide sequence ID" value="NZ_CP133592.1"/>
</dbReference>
<evidence type="ECO:0000313" key="8">
    <source>
        <dbReference type="EMBL" id="WMW26113.1"/>
    </source>
</evidence>
<gene>
    <name evidence="8" type="ORF">RE474_05165</name>
</gene>
<dbReference type="EMBL" id="CP133592">
    <property type="protein sequence ID" value="WMW26113.1"/>
    <property type="molecule type" value="Genomic_DNA"/>
</dbReference>
<dbReference type="InterPro" id="IPR010624">
    <property type="entry name" value="KaiC_dom"/>
</dbReference>
<keyword evidence="5" id="KW-0418">Kinase</keyword>
<keyword evidence="3" id="KW-0808">Transferase</keyword>
<dbReference type="InterPro" id="IPR014774">
    <property type="entry name" value="KaiC-like_dom"/>
</dbReference>
<dbReference type="Gene3D" id="3.40.50.300">
    <property type="entry name" value="P-loop containing nucleotide triphosphate hydrolases"/>
    <property type="match status" value="2"/>
</dbReference>
<proteinExistence type="predicted"/>
<dbReference type="SUPFAM" id="SSF52540">
    <property type="entry name" value="P-loop containing nucleoside triphosphate hydrolases"/>
    <property type="match status" value="2"/>
</dbReference>
<evidence type="ECO:0000256" key="2">
    <source>
        <dbReference type="ARBA" id="ARBA00022553"/>
    </source>
</evidence>
<keyword evidence="9" id="KW-1185">Reference proteome</keyword>
<name>A0AA51YMZ8_9EURY</name>
<evidence type="ECO:0000256" key="1">
    <source>
        <dbReference type="ARBA" id="ARBA00012513"/>
    </source>
</evidence>
<dbReference type="EC" id="2.7.11.1" evidence="1"/>
<dbReference type="PANTHER" id="PTHR42926:SF1">
    <property type="entry name" value="CIRCADIAN CLOCK OSCILLATOR PROTEIN KAIC 1"/>
    <property type="match status" value="1"/>
</dbReference>
<keyword evidence="2" id="KW-0597">Phosphoprotein</keyword>
<dbReference type="GO" id="GO:0016787">
    <property type="term" value="F:hydrolase activity"/>
    <property type="evidence" value="ECO:0007669"/>
    <property type="project" value="UniProtKB-KW"/>
</dbReference>
<evidence type="ECO:0000259" key="7">
    <source>
        <dbReference type="PROSITE" id="PS51146"/>
    </source>
</evidence>
<evidence type="ECO:0000256" key="4">
    <source>
        <dbReference type="ARBA" id="ARBA00022737"/>
    </source>
</evidence>
<keyword evidence="6" id="KW-0378">Hydrolase</keyword>
<dbReference type="GeneID" id="84232084"/>
<dbReference type="PANTHER" id="PTHR42926">
    <property type="match status" value="1"/>
</dbReference>
<evidence type="ECO:0000256" key="3">
    <source>
        <dbReference type="ARBA" id="ARBA00022679"/>
    </source>
</evidence>
<accession>A0AA51YMZ8</accession>
<reference evidence="8 9" key="1">
    <citation type="submission" date="2023-08" db="EMBL/GenBank/DDBJ databases">
        <title>Methanolobus mangrovi sp. nov. and Methanolobus sediminis sp. nov, two novel methylotrophic methanogens isolated from mangrove sediments in China.</title>
        <authorList>
            <person name="Zhou J."/>
        </authorList>
    </citation>
    <scope>NUCLEOTIDE SEQUENCE [LARGE SCALE GENOMIC DNA]</scope>
    <source>
        <strain evidence="8 9">FTZ6</strain>
    </source>
</reference>
<dbReference type="Proteomes" id="UP001182908">
    <property type="component" value="Chromosome"/>
</dbReference>
<feature type="domain" description="KaiC" evidence="7">
    <location>
        <begin position="229"/>
        <end position="455"/>
    </location>
</feature>
<feature type="domain" description="KaiC" evidence="7">
    <location>
        <begin position="2"/>
        <end position="227"/>
    </location>
</feature>
<sequence>METKFTGIDGFDEILGGGITASSTILIAGNPGSGRTILGVQSLCEAARNGEKVLYICITTQSENSIRESLSEYSFYEEALNVRIFNVSSVERDPLTMLVELGNIVNSIKPDRVLIDPITPIGFGFPEAERRRFIYSLNSAIVEWNAIVYLTGTMSKSDICKSVISDVADGIVYLSQEILRRGSKRMITIHKMNRPNYIDGEHSFSINTNGITIYPRITAPVVEETAQISRISAGIPKFDELSRGGLFERSATLIAGNTGTGKTLFGLSFIVEGAKNGEPGIITTFEDSPTELRRYAASLGLGLEELEKQGLIRIIYTPPSEINACKHTIELRNYIQEMGAKRVLLDDISGFDYVFDSQIAKREHIANLIRLFKNMGVTSMFISGNMAAGSNILQSEIPVSSLVDVLILLRHMDIGKEIKKTMSILKMHGSDHEKHLISYDITSEGIRIGEFLKDM</sequence>
<dbReference type="InterPro" id="IPR027417">
    <property type="entry name" value="P-loop_NTPase"/>
</dbReference>
<dbReference type="InterPro" id="IPR051347">
    <property type="entry name" value="Circadian_clock_KaiC-rel"/>
</dbReference>
<dbReference type="KEGG" id="mseb:RE474_05165"/>